<dbReference type="Proteomes" id="UP000518266">
    <property type="component" value="Unassembled WGS sequence"/>
</dbReference>
<gene>
    <name evidence="1" type="ORF">F7725_009479</name>
</gene>
<keyword evidence="2" id="KW-1185">Reference proteome</keyword>
<sequence length="143" mass="16519">MPVYLKQNSSTLKSVPFKIAEDRFTYLGVTVTRKPERGAVSTLYQTLLSQEVVSTEKYRTEWETELGTPITEEFWETCLRNIHRCSVNSDAVPTFEMWLREVGEILYLEKLRFKNAGRGRVFDKAWAPVMRHLRGLGEDEGVG</sequence>
<protein>
    <submittedName>
        <fullName evidence="1">Uncharacterized protein</fullName>
    </submittedName>
</protein>
<evidence type="ECO:0000313" key="2">
    <source>
        <dbReference type="Proteomes" id="UP000518266"/>
    </source>
</evidence>
<comment type="caution">
    <text evidence="1">The sequence shown here is derived from an EMBL/GenBank/DDBJ whole genome shotgun (WGS) entry which is preliminary data.</text>
</comment>
<dbReference type="EMBL" id="JAAKFY010000022">
    <property type="protein sequence ID" value="KAF3837711.1"/>
    <property type="molecule type" value="Genomic_DNA"/>
</dbReference>
<evidence type="ECO:0000313" key="1">
    <source>
        <dbReference type="EMBL" id="KAF3837711.1"/>
    </source>
</evidence>
<name>A0A7J5XL71_DISMA</name>
<organism evidence="1 2">
    <name type="scientific">Dissostichus mawsoni</name>
    <name type="common">Antarctic cod</name>
    <dbReference type="NCBI Taxonomy" id="36200"/>
    <lineage>
        <taxon>Eukaryota</taxon>
        <taxon>Metazoa</taxon>
        <taxon>Chordata</taxon>
        <taxon>Craniata</taxon>
        <taxon>Vertebrata</taxon>
        <taxon>Euteleostomi</taxon>
        <taxon>Actinopterygii</taxon>
        <taxon>Neopterygii</taxon>
        <taxon>Teleostei</taxon>
        <taxon>Neoteleostei</taxon>
        <taxon>Acanthomorphata</taxon>
        <taxon>Eupercaria</taxon>
        <taxon>Perciformes</taxon>
        <taxon>Notothenioidei</taxon>
        <taxon>Nototheniidae</taxon>
        <taxon>Dissostichus</taxon>
    </lineage>
</organism>
<reference evidence="1 2" key="1">
    <citation type="submission" date="2020-03" db="EMBL/GenBank/DDBJ databases">
        <title>Dissostichus mawsoni Genome sequencing and assembly.</title>
        <authorList>
            <person name="Park H."/>
        </authorList>
    </citation>
    <scope>NUCLEOTIDE SEQUENCE [LARGE SCALE GENOMIC DNA]</scope>
    <source>
        <strain evidence="1">DM0001</strain>
        <tissue evidence="1">Muscle</tissue>
    </source>
</reference>
<proteinExistence type="predicted"/>
<accession>A0A7J5XL71</accession>
<dbReference type="AlphaFoldDB" id="A0A7J5XL71"/>